<reference evidence="3" key="1">
    <citation type="journal article" date="2015" name="PLoS Genet.">
        <title>The dynamic genome and transcriptome of the human fungal pathogen Blastomyces and close relative Emmonsia.</title>
        <authorList>
            <person name="Munoz J.F."/>
            <person name="Gauthier G.M."/>
            <person name="Desjardins C.A."/>
            <person name="Gallo J.E."/>
            <person name="Holder J."/>
            <person name="Sullivan T.D."/>
            <person name="Marty A.J."/>
            <person name="Carmen J.C."/>
            <person name="Chen Z."/>
            <person name="Ding L."/>
            <person name="Gujja S."/>
            <person name="Magrini V."/>
            <person name="Misas E."/>
            <person name="Mitreva M."/>
            <person name="Priest M."/>
            <person name="Saif S."/>
            <person name="Whiston E.A."/>
            <person name="Young S."/>
            <person name="Zeng Q."/>
            <person name="Goldman W.E."/>
            <person name="Mardis E.R."/>
            <person name="Taylor J.W."/>
            <person name="McEwen J.G."/>
            <person name="Clay O.K."/>
            <person name="Klein B.S."/>
            <person name="Cuomo C.A."/>
        </authorList>
    </citation>
    <scope>NUCLEOTIDE SEQUENCE [LARGE SCALE GENOMIC DNA]</scope>
    <source>
        <strain evidence="3">UAMH 3008</strain>
    </source>
</reference>
<feature type="non-terminal residue" evidence="2">
    <location>
        <position position="76"/>
    </location>
</feature>
<dbReference type="VEuPathDB" id="FungiDB:EMCG_09613"/>
<proteinExistence type="predicted"/>
<gene>
    <name evidence="2" type="ORF">EMCG_09613</name>
</gene>
<accession>A0A0G2I2N5</accession>
<protein>
    <submittedName>
        <fullName evidence="2">Uncharacterized protein</fullName>
    </submittedName>
</protein>
<feature type="compositionally biased region" description="Polar residues" evidence="1">
    <location>
        <begin position="52"/>
        <end position="70"/>
    </location>
</feature>
<dbReference type="AlphaFoldDB" id="A0A0G2I2N5"/>
<sequence length="76" mass="8031">MDRPASDYAQPGLHSPNPTLAEPQSERPAAEQTAAASGQYTSQPEARPAIQYTAQAEGRSSNISSSNTPQPDYGLN</sequence>
<organism evidence="2 3">
    <name type="scientific">[Emmonsia] crescens</name>
    <dbReference type="NCBI Taxonomy" id="73230"/>
    <lineage>
        <taxon>Eukaryota</taxon>
        <taxon>Fungi</taxon>
        <taxon>Dikarya</taxon>
        <taxon>Ascomycota</taxon>
        <taxon>Pezizomycotina</taxon>
        <taxon>Eurotiomycetes</taxon>
        <taxon>Eurotiomycetidae</taxon>
        <taxon>Onygenales</taxon>
        <taxon>Ajellomycetaceae</taxon>
        <taxon>Emergomyces</taxon>
    </lineage>
</organism>
<dbReference type="Proteomes" id="UP000034164">
    <property type="component" value="Unassembled WGS sequence"/>
</dbReference>
<feature type="compositionally biased region" description="Polar residues" evidence="1">
    <location>
        <begin position="34"/>
        <end position="44"/>
    </location>
</feature>
<feature type="region of interest" description="Disordered" evidence="1">
    <location>
        <begin position="1"/>
        <end position="76"/>
    </location>
</feature>
<evidence type="ECO:0000313" key="3">
    <source>
        <dbReference type="Proteomes" id="UP000034164"/>
    </source>
</evidence>
<name>A0A0G2I2N5_9EURO</name>
<evidence type="ECO:0000256" key="1">
    <source>
        <dbReference type="SAM" id="MobiDB-lite"/>
    </source>
</evidence>
<dbReference type="EMBL" id="LCZI01000797">
    <property type="protein sequence ID" value="KKZ64405.1"/>
    <property type="molecule type" value="Genomic_DNA"/>
</dbReference>
<evidence type="ECO:0000313" key="2">
    <source>
        <dbReference type="EMBL" id="KKZ64405.1"/>
    </source>
</evidence>
<comment type="caution">
    <text evidence="2">The sequence shown here is derived from an EMBL/GenBank/DDBJ whole genome shotgun (WGS) entry which is preliminary data.</text>
</comment>
<dbReference type="OrthoDB" id="1939603at2759"/>